<keyword evidence="2" id="KW-1185">Reference proteome</keyword>
<dbReference type="GeneID" id="111452338"/>
<dbReference type="PANTHER" id="PTHR33448:SF10">
    <property type="entry name" value="PROTAMINE P1 FAMILY PROTEIN"/>
    <property type="match status" value="1"/>
</dbReference>
<feature type="region of interest" description="Disordered" evidence="1">
    <location>
        <begin position="289"/>
        <end position="313"/>
    </location>
</feature>
<evidence type="ECO:0000313" key="4">
    <source>
        <dbReference type="RefSeq" id="XP_022948888.1"/>
    </source>
</evidence>
<dbReference type="PANTHER" id="PTHR33448">
    <property type="entry name" value="CHLOROPLAST PROTEIN HCF243-RELATED"/>
    <property type="match status" value="1"/>
</dbReference>
<feature type="region of interest" description="Disordered" evidence="1">
    <location>
        <begin position="216"/>
        <end position="269"/>
    </location>
</feature>
<reference evidence="3 4" key="1">
    <citation type="submission" date="2025-04" db="UniProtKB">
        <authorList>
            <consortium name="RefSeq"/>
        </authorList>
    </citation>
    <scope>IDENTIFICATION</scope>
    <source>
        <tissue evidence="3 4">Young leaves</tissue>
    </source>
</reference>
<dbReference type="RefSeq" id="XP_022948888.1">
    <property type="nucleotide sequence ID" value="XM_023093120.1"/>
</dbReference>
<protein>
    <submittedName>
        <fullName evidence="3 4">Uncharacterized protein LOC111452338</fullName>
    </submittedName>
</protein>
<feature type="region of interest" description="Disordered" evidence="1">
    <location>
        <begin position="129"/>
        <end position="152"/>
    </location>
</feature>
<evidence type="ECO:0000313" key="3">
    <source>
        <dbReference type="RefSeq" id="XP_022948805.1"/>
    </source>
</evidence>
<feature type="compositionally biased region" description="Acidic residues" evidence="1">
    <location>
        <begin position="220"/>
        <end position="233"/>
    </location>
</feature>
<gene>
    <name evidence="3 4 5 6" type="primary">LOC111452338</name>
</gene>
<evidence type="ECO:0000313" key="6">
    <source>
        <dbReference type="RefSeq" id="XP_022949053.1"/>
    </source>
</evidence>
<evidence type="ECO:0000256" key="1">
    <source>
        <dbReference type="SAM" id="MobiDB-lite"/>
    </source>
</evidence>
<sequence length="353" mass="40123">MKPSAKPISSPGRTEKFPPPLMRFLRSNVGSKSRGRRSSPMMFMRKKNNATTAHETQEPSSPKVTCIGQVRVRRSSTRRRKRRCASTRRRCCWFRAALFCPWFRRKNKPNFYPIFQRWVSFFQGGLRRKPKIRIDSPPPPPPRETPFHGRAEISNPDTQVAAAAAVHDDDEEATAKAFIPSNSSPPKNALLLTRCRSAPYRSTSLASRFWGSPLRNDENLKEEEEEEEEEDEEHSTKPNNGGKAVEIEKPTSQRVSVSDQDPSGGLEFEEDEEFVQNIENSTTERITKSAIIEREKAGDDEDGLGSSSRPLILTRCKSEPSRTAEKMNPEIGFWKKRRLGIPDSCLPNTIHDI</sequence>
<organism evidence="2 3">
    <name type="scientific">Cucurbita moschata</name>
    <name type="common">Winter crookneck squash</name>
    <name type="synonym">Cucurbita pepo var. moschata</name>
    <dbReference type="NCBI Taxonomy" id="3662"/>
    <lineage>
        <taxon>Eukaryota</taxon>
        <taxon>Viridiplantae</taxon>
        <taxon>Streptophyta</taxon>
        <taxon>Embryophyta</taxon>
        <taxon>Tracheophyta</taxon>
        <taxon>Spermatophyta</taxon>
        <taxon>Magnoliopsida</taxon>
        <taxon>eudicotyledons</taxon>
        <taxon>Gunneridae</taxon>
        <taxon>Pentapetalae</taxon>
        <taxon>rosids</taxon>
        <taxon>fabids</taxon>
        <taxon>Cucurbitales</taxon>
        <taxon>Cucurbitaceae</taxon>
        <taxon>Cucurbiteae</taxon>
        <taxon>Cucurbita</taxon>
    </lineage>
</organism>
<evidence type="ECO:0000313" key="2">
    <source>
        <dbReference type="Proteomes" id="UP000504609"/>
    </source>
</evidence>
<dbReference type="RefSeq" id="XP_022948805.1">
    <property type="nucleotide sequence ID" value="XM_023093037.1"/>
</dbReference>
<dbReference type="Proteomes" id="UP000504609">
    <property type="component" value="Unplaced"/>
</dbReference>
<feature type="region of interest" description="Disordered" evidence="1">
    <location>
        <begin position="1"/>
        <end position="43"/>
    </location>
</feature>
<proteinExistence type="predicted"/>
<dbReference type="AlphaFoldDB" id="A0A6J1GAY2"/>
<accession>A0A6J1GAY2</accession>
<evidence type="ECO:0000313" key="5">
    <source>
        <dbReference type="RefSeq" id="XP_022948973.1"/>
    </source>
</evidence>
<name>A0A6J1GAY2_CUCMO</name>
<dbReference type="KEGG" id="cmos:111452338"/>
<dbReference type="RefSeq" id="XP_022948973.1">
    <property type="nucleotide sequence ID" value="XM_023093205.1"/>
</dbReference>
<feature type="compositionally biased region" description="Polar residues" evidence="1">
    <location>
        <begin position="252"/>
        <end position="261"/>
    </location>
</feature>
<dbReference type="RefSeq" id="XP_022949053.1">
    <property type="nucleotide sequence ID" value="XM_023093285.1"/>
</dbReference>